<dbReference type="Proteomes" id="UP000323166">
    <property type="component" value="Unassembled WGS sequence"/>
</dbReference>
<gene>
    <name evidence="2" type="ORF">LX24_02464</name>
</gene>
<keyword evidence="3" id="KW-1185">Reference proteome</keyword>
<evidence type="ECO:0000313" key="3">
    <source>
        <dbReference type="Proteomes" id="UP000323166"/>
    </source>
</evidence>
<comment type="caution">
    <text evidence="2">The sequence shown here is derived from an EMBL/GenBank/DDBJ whole genome shotgun (WGS) entry which is preliminary data.</text>
</comment>
<evidence type="ECO:0000259" key="1">
    <source>
        <dbReference type="Pfam" id="PF20250"/>
    </source>
</evidence>
<dbReference type="Pfam" id="PF03961">
    <property type="entry name" value="FapA"/>
    <property type="match status" value="1"/>
</dbReference>
<dbReference type="InterPro" id="IPR046866">
    <property type="entry name" value="FapA_N"/>
</dbReference>
<dbReference type="Pfam" id="PF20250">
    <property type="entry name" value="FapA_N"/>
    <property type="match status" value="1"/>
</dbReference>
<name>A0A5S4ZPK2_9FIRM</name>
<organism evidence="2 3">
    <name type="scientific">Desulfallas thermosapovorans DSM 6562</name>
    <dbReference type="NCBI Taxonomy" id="1121431"/>
    <lineage>
        <taxon>Bacteria</taxon>
        <taxon>Bacillati</taxon>
        <taxon>Bacillota</taxon>
        <taxon>Clostridia</taxon>
        <taxon>Eubacteriales</taxon>
        <taxon>Desulfallaceae</taxon>
        <taxon>Desulfallas</taxon>
    </lineage>
</organism>
<sequence>MASEKILSKIIDQILKKNHNGEKNNDQFTEENNLYQEIDRILSSDKDSKMSAHVMTDYNTCFKPSEHTQLLPGKVWIKDNEIYVEGLPGINVLPCIIPTKGVDLFVNHQRVNGKTAVSEHDYIYVDLHVKKKPFHLTIDISKDGLIAYMSVQLQVETRYKLIDQPPKQHIELKTTTTTKKYCPVGMDEILTRIEDAGIKYGVDYPAIQQFLANPRDGKYIIASGVPPTDSKDDVVDVLFHEKVIKHQYSNNEKIDFFNQKSIPSVDAGNLLAVKREGKVGQPGISVFGDIVLPKEPKKLVVRAGKGVRVEGNMVFANMSGRPMVKRIGQVRLFYVEPYLRHYGDIDLSTGNQNFRGNIEVYGDVCNGVSVRAGGNIQIMGSVNRAKVMAMESVLVDKCIGSIVQAGGDSHYIGNCYITLKNLHADLKSLSTLVGVILDNPKLSEFKNQLPQIVLLLMEKKFNRIPKLLKETVHILEITPVDMPSEIKVLLEMIKEQIPPRNLTKHKLQLLIDYVELAKDFFAQLGDVPADVEVGHAFNSVIAATNDVYVSSQGCFNTNITAGRNVFIGGVMRGGKVYAKGSITVEEAGSEIGTKTILHSESAEIKILKKIYDGVVVIVGERRIEITNTMGPTEFRNEMEK</sequence>
<protein>
    <recommendedName>
        <fullName evidence="1">Flagellar Assembly Protein A N-terminal region domain-containing protein</fullName>
    </recommendedName>
</protein>
<reference evidence="2 3" key="1">
    <citation type="submission" date="2019-07" db="EMBL/GenBank/DDBJ databases">
        <title>Genomic Encyclopedia of Type Strains, Phase I: the one thousand microbial genomes (KMG-I) project.</title>
        <authorList>
            <person name="Kyrpides N."/>
        </authorList>
    </citation>
    <scope>NUCLEOTIDE SEQUENCE [LARGE SCALE GENOMIC DNA]</scope>
    <source>
        <strain evidence="2 3">DSM 6562</strain>
    </source>
</reference>
<dbReference type="PANTHER" id="PTHR38032">
    <property type="entry name" value="POLYMERASE-RELATED"/>
    <property type="match status" value="1"/>
</dbReference>
<accession>A0A5S4ZPK2</accession>
<dbReference type="EMBL" id="VNHM01000015">
    <property type="protein sequence ID" value="TYO94477.1"/>
    <property type="molecule type" value="Genomic_DNA"/>
</dbReference>
<dbReference type="PANTHER" id="PTHR38032:SF1">
    <property type="entry name" value="RNA-BINDING PROTEIN KHPB N-TERMINAL DOMAIN-CONTAINING PROTEIN"/>
    <property type="match status" value="1"/>
</dbReference>
<feature type="domain" description="Flagellar Assembly Protein A N-terminal region" evidence="1">
    <location>
        <begin position="172"/>
        <end position="325"/>
    </location>
</feature>
<dbReference type="InterPro" id="IPR005646">
    <property type="entry name" value="FapA"/>
</dbReference>
<proteinExistence type="predicted"/>
<dbReference type="AlphaFoldDB" id="A0A5S4ZPK2"/>
<dbReference type="InterPro" id="IPR046865">
    <property type="entry name" value="FapA_b_solenoid"/>
</dbReference>
<dbReference type="RefSeq" id="WP_166512426.1">
    <property type="nucleotide sequence ID" value="NZ_VNHM01000015.1"/>
</dbReference>
<evidence type="ECO:0000313" key="2">
    <source>
        <dbReference type="EMBL" id="TYO94477.1"/>
    </source>
</evidence>